<protein>
    <submittedName>
        <fullName evidence="1">Uncharacterized protein</fullName>
    </submittedName>
</protein>
<organism evidence="1">
    <name type="scientific">Anguilla anguilla</name>
    <name type="common">European freshwater eel</name>
    <name type="synonym">Muraena anguilla</name>
    <dbReference type="NCBI Taxonomy" id="7936"/>
    <lineage>
        <taxon>Eukaryota</taxon>
        <taxon>Metazoa</taxon>
        <taxon>Chordata</taxon>
        <taxon>Craniata</taxon>
        <taxon>Vertebrata</taxon>
        <taxon>Euteleostomi</taxon>
        <taxon>Actinopterygii</taxon>
        <taxon>Neopterygii</taxon>
        <taxon>Teleostei</taxon>
        <taxon>Anguilliformes</taxon>
        <taxon>Anguillidae</taxon>
        <taxon>Anguilla</taxon>
    </lineage>
</organism>
<sequence>MFELQGDYRPGWDPWPVGQLCCKKHSGW</sequence>
<name>A0A0E9VVL8_ANGAN</name>
<dbReference type="EMBL" id="GBXM01026441">
    <property type="protein sequence ID" value="JAH82136.1"/>
    <property type="molecule type" value="Transcribed_RNA"/>
</dbReference>
<evidence type="ECO:0000313" key="1">
    <source>
        <dbReference type="EMBL" id="JAH82136.1"/>
    </source>
</evidence>
<proteinExistence type="predicted"/>
<reference evidence="1" key="1">
    <citation type="submission" date="2014-11" db="EMBL/GenBank/DDBJ databases">
        <authorList>
            <person name="Amaro Gonzalez C."/>
        </authorList>
    </citation>
    <scope>NUCLEOTIDE SEQUENCE</scope>
</reference>
<dbReference type="AlphaFoldDB" id="A0A0E9VVL8"/>
<accession>A0A0E9VVL8</accession>
<reference evidence="1" key="2">
    <citation type="journal article" date="2015" name="Fish Shellfish Immunol.">
        <title>Early steps in the European eel (Anguilla anguilla)-Vibrio vulnificus interaction in the gills: Role of the RtxA13 toxin.</title>
        <authorList>
            <person name="Callol A."/>
            <person name="Pajuelo D."/>
            <person name="Ebbesson L."/>
            <person name="Teles M."/>
            <person name="MacKenzie S."/>
            <person name="Amaro C."/>
        </authorList>
    </citation>
    <scope>NUCLEOTIDE SEQUENCE</scope>
</reference>